<organism evidence="1 2">
    <name type="scientific">Candidatus Amesbacteria bacterium GW2011_GWA2_42_12</name>
    <dbReference type="NCBI Taxonomy" id="1618356"/>
    <lineage>
        <taxon>Bacteria</taxon>
        <taxon>Candidatus Amesiibacteriota</taxon>
    </lineage>
</organism>
<reference evidence="1 2" key="1">
    <citation type="journal article" date="2015" name="Nature">
        <title>rRNA introns, odd ribosomes, and small enigmatic genomes across a large radiation of phyla.</title>
        <authorList>
            <person name="Brown C.T."/>
            <person name="Hug L.A."/>
            <person name="Thomas B.C."/>
            <person name="Sharon I."/>
            <person name="Castelle C.J."/>
            <person name="Singh A."/>
            <person name="Wilkins M.J."/>
            <person name="Williams K.H."/>
            <person name="Banfield J.F."/>
        </authorList>
    </citation>
    <scope>NUCLEOTIDE SEQUENCE [LARGE SCALE GENOMIC DNA]</scope>
</reference>
<evidence type="ECO:0000313" key="2">
    <source>
        <dbReference type="Proteomes" id="UP000034160"/>
    </source>
</evidence>
<name>A0A0G1B6T2_9BACT</name>
<protein>
    <submittedName>
        <fullName evidence="1">Uncharacterized protein</fullName>
    </submittedName>
</protein>
<evidence type="ECO:0000313" key="1">
    <source>
        <dbReference type="EMBL" id="KKS33198.1"/>
    </source>
</evidence>
<accession>A0A0G1B6T2</accession>
<gene>
    <name evidence="1" type="ORF">UU93_C0001G0029</name>
</gene>
<dbReference type="Proteomes" id="UP000034160">
    <property type="component" value="Unassembled WGS sequence"/>
</dbReference>
<comment type="caution">
    <text evidence="1">The sequence shown here is derived from an EMBL/GenBank/DDBJ whole genome shotgun (WGS) entry which is preliminary data.</text>
</comment>
<sequence>MEIAQLLSGHQYAIRGTASLVLQGYDMGVDDIDVLCDKATAEFLKLSYSESKQFKSYFGQKIVSGIQVEFMGDWQIKNSQREWSEVLVPTSINTKFININDINIPVTTFDFELHCYALMGRWSVFYKIKKSNPSLF</sequence>
<dbReference type="EMBL" id="LCCN01000001">
    <property type="protein sequence ID" value="KKS33198.1"/>
    <property type="molecule type" value="Genomic_DNA"/>
</dbReference>
<proteinExistence type="predicted"/>
<dbReference type="InterPro" id="IPR043519">
    <property type="entry name" value="NT_sf"/>
</dbReference>
<dbReference type="AlphaFoldDB" id="A0A0G1B6T2"/>
<dbReference type="STRING" id="1618356.UU93_C0001G0029"/>
<dbReference type="Gene3D" id="3.30.460.40">
    <property type="match status" value="1"/>
</dbReference>
<dbReference type="SUPFAM" id="SSF81301">
    <property type="entry name" value="Nucleotidyltransferase"/>
    <property type="match status" value="1"/>
</dbReference>